<evidence type="ECO:0000313" key="1">
    <source>
        <dbReference type="EMBL" id="AJW29440.1"/>
    </source>
</evidence>
<dbReference type="RefSeq" id="WP_087573434.1">
    <property type="nucleotide sequence ID" value="NZ_KM017071.1"/>
</dbReference>
<organism evidence="1">
    <name type="scientific">Sphingomonas sp. JE1</name>
    <dbReference type="NCBI Taxonomy" id="1628059"/>
    <lineage>
        <taxon>Bacteria</taxon>
        <taxon>Pseudomonadati</taxon>
        <taxon>Pseudomonadota</taxon>
        <taxon>Alphaproteobacteria</taxon>
        <taxon>Sphingomonadales</taxon>
        <taxon>Sphingomonadaceae</taxon>
        <taxon>Sphingomonas</taxon>
    </lineage>
</organism>
<gene>
    <name evidence="1" type="ORF">pJE1_018</name>
</gene>
<dbReference type="EMBL" id="KM017071">
    <property type="protein sequence ID" value="AJW29440.1"/>
    <property type="molecule type" value="Genomic_DNA"/>
</dbReference>
<dbReference type="SUPFAM" id="SSF54593">
    <property type="entry name" value="Glyoxalase/Bleomycin resistance protein/Dihydroxybiphenyl dioxygenase"/>
    <property type="match status" value="2"/>
</dbReference>
<dbReference type="AlphaFoldDB" id="A0A0D4ZZH2"/>
<accession>A0A0D4ZZH2</accession>
<name>A0A0D4ZZH2_9SPHN</name>
<sequence>MTLLKCATHIVADVDAAVERYSRWLDYKVVEDISVPADLAEAWGAPASAGRRAVVMQPASGSPVFLRFIEGDEVPGYLPIRTYGWAATEICVDDVEAVNARMIESKVFDVIGPPKPLDGFPNVKPMQVRGPDKETVYLTEIRLDDPTSGLPKPRSLIDRPFIMVLACPNLRATMAWMADVLGLEVSGPVAIRYSMISLAFNLPEDSRHELVTIKWRGQVFLEADQYPEGTTKRPAHPGALPPGVAIVSMVHPDFARLEGHWASPPVVRQGPLYGGARVGVLRTPEGALLEVIEGDALAWGE</sequence>
<protein>
    <recommendedName>
        <fullName evidence="2">VOC domain-containing protein</fullName>
    </recommendedName>
</protein>
<evidence type="ECO:0008006" key="2">
    <source>
        <dbReference type="Google" id="ProtNLM"/>
    </source>
</evidence>
<dbReference type="Gene3D" id="3.10.180.10">
    <property type="entry name" value="2,3-Dihydroxybiphenyl 1,2-Dioxygenase, domain 1"/>
    <property type="match status" value="2"/>
</dbReference>
<keyword evidence="1" id="KW-0614">Plasmid</keyword>
<proteinExistence type="predicted"/>
<dbReference type="InterPro" id="IPR029068">
    <property type="entry name" value="Glyas_Bleomycin-R_OHBP_Dase"/>
</dbReference>
<geneLocation type="plasmid" evidence="1">
    <name>pJE1</name>
</geneLocation>
<reference evidence="1" key="1">
    <citation type="submission" date="2014-06" db="EMBL/GenBank/DDBJ databases">
        <title>Molecular and ecological studies on carbamate pesticide degrading bacteria isolated from agricultural soils.</title>
        <authorList>
            <person name="Kim D.-U."/>
            <person name="Ka J.-O."/>
        </authorList>
    </citation>
    <scope>NUCLEOTIDE SEQUENCE</scope>
    <source>
        <strain evidence="1">JE1</strain>
        <plasmid evidence="1">pJE1</plasmid>
    </source>
</reference>